<name>A0A1Y2CEK9_9FUNG</name>
<dbReference type="CDD" id="cd07302">
    <property type="entry name" value="CHD"/>
    <property type="match status" value="1"/>
</dbReference>
<feature type="compositionally biased region" description="Basic and acidic residues" evidence="8">
    <location>
        <begin position="33"/>
        <end position="44"/>
    </location>
</feature>
<evidence type="ECO:0000256" key="1">
    <source>
        <dbReference type="ARBA" id="ARBA00004370"/>
    </source>
</evidence>
<feature type="domain" description="Guanylate cyclase" evidence="9">
    <location>
        <begin position="179"/>
        <end position="337"/>
    </location>
</feature>
<keyword evidence="2" id="KW-0812">Transmembrane</keyword>
<proteinExistence type="predicted"/>
<feature type="compositionally biased region" description="Polar residues" evidence="8">
    <location>
        <begin position="7"/>
        <end position="29"/>
    </location>
</feature>
<evidence type="ECO:0000313" key="11">
    <source>
        <dbReference type="Proteomes" id="UP000193642"/>
    </source>
</evidence>
<dbReference type="GO" id="GO:0001653">
    <property type="term" value="F:peptide receptor activity"/>
    <property type="evidence" value="ECO:0007669"/>
    <property type="project" value="TreeGrafter"/>
</dbReference>
<dbReference type="AlphaFoldDB" id="A0A1Y2CEK9"/>
<reference evidence="10 11" key="1">
    <citation type="submission" date="2016-07" db="EMBL/GenBank/DDBJ databases">
        <title>Pervasive Adenine N6-methylation of Active Genes in Fungi.</title>
        <authorList>
            <consortium name="DOE Joint Genome Institute"/>
            <person name="Mondo S.J."/>
            <person name="Dannebaum R.O."/>
            <person name="Kuo R.C."/>
            <person name="Labutti K."/>
            <person name="Haridas S."/>
            <person name="Kuo A."/>
            <person name="Salamov A."/>
            <person name="Ahrendt S.R."/>
            <person name="Lipzen A."/>
            <person name="Sullivan W."/>
            <person name="Andreopoulos W.B."/>
            <person name="Clum A."/>
            <person name="Lindquist E."/>
            <person name="Daum C."/>
            <person name="Ramamoorthy G.K."/>
            <person name="Gryganskyi A."/>
            <person name="Culley D."/>
            <person name="Magnuson J.K."/>
            <person name="James T.Y."/>
            <person name="O'Malley M.A."/>
            <person name="Stajich J.E."/>
            <person name="Spatafora J.W."/>
            <person name="Visel A."/>
            <person name="Grigoriev I.V."/>
        </authorList>
    </citation>
    <scope>NUCLEOTIDE SEQUENCE [LARGE SCALE GENOMIC DNA]</scope>
    <source>
        <strain evidence="10 11">JEL800</strain>
    </source>
</reference>
<dbReference type="EMBL" id="MCGO01000021">
    <property type="protein sequence ID" value="ORY44735.1"/>
    <property type="molecule type" value="Genomic_DNA"/>
</dbReference>
<keyword evidence="5" id="KW-0472">Membrane</keyword>
<organism evidence="10 11">
    <name type="scientific">Rhizoclosmatium globosum</name>
    <dbReference type="NCBI Taxonomy" id="329046"/>
    <lineage>
        <taxon>Eukaryota</taxon>
        <taxon>Fungi</taxon>
        <taxon>Fungi incertae sedis</taxon>
        <taxon>Chytridiomycota</taxon>
        <taxon>Chytridiomycota incertae sedis</taxon>
        <taxon>Chytridiomycetes</taxon>
        <taxon>Chytridiales</taxon>
        <taxon>Chytriomycetaceae</taxon>
        <taxon>Rhizoclosmatium</taxon>
    </lineage>
</organism>
<dbReference type="PANTHER" id="PTHR11920:SF335">
    <property type="entry name" value="GUANYLATE CYCLASE"/>
    <property type="match status" value="1"/>
</dbReference>
<comment type="caution">
    <text evidence="10">The sequence shown here is derived from an EMBL/GenBank/DDBJ whole genome shotgun (WGS) entry which is preliminary data.</text>
</comment>
<evidence type="ECO:0000313" key="10">
    <source>
        <dbReference type="EMBL" id="ORY44735.1"/>
    </source>
</evidence>
<dbReference type="SUPFAM" id="SSF55073">
    <property type="entry name" value="Nucleotide cyclase"/>
    <property type="match status" value="1"/>
</dbReference>
<keyword evidence="7" id="KW-0175">Coiled coil</keyword>
<evidence type="ECO:0000256" key="3">
    <source>
        <dbReference type="ARBA" id="ARBA00022741"/>
    </source>
</evidence>
<dbReference type="GO" id="GO:0035556">
    <property type="term" value="P:intracellular signal transduction"/>
    <property type="evidence" value="ECO:0007669"/>
    <property type="project" value="InterPro"/>
</dbReference>
<dbReference type="InterPro" id="IPR029787">
    <property type="entry name" value="Nucleotide_cyclase"/>
</dbReference>
<dbReference type="InterPro" id="IPR050401">
    <property type="entry name" value="Cyclic_nucleotide_synthase"/>
</dbReference>
<gene>
    <name evidence="10" type="ORF">BCR33DRAFT_207926</name>
</gene>
<dbReference type="PROSITE" id="PS50125">
    <property type="entry name" value="GUANYLATE_CYCLASE_2"/>
    <property type="match status" value="1"/>
</dbReference>
<evidence type="ECO:0000256" key="7">
    <source>
        <dbReference type="SAM" id="Coils"/>
    </source>
</evidence>
<comment type="subcellular location">
    <subcellularLocation>
        <location evidence="1">Membrane</location>
    </subcellularLocation>
</comment>
<dbReference type="STRING" id="329046.A0A1Y2CEK9"/>
<dbReference type="InterPro" id="IPR001054">
    <property type="entry name" value="A/G_cyclase"/>
</dbReference>
<dbReference type="GO" id="GO:0000166">
    <property type="term" value="F:nucleotide binding"/>
    <property type="evidence" value="ECO:0007669"/>
    <property type="project" value="UniProtKB-KW"/>
</dbReference>
<feature type="compositionally biased region" description="Polar residues" evidence="8">
    <location>
        <begin position="45"/>
        <end position="56"/>
    </location>
</feature>
<dbReference type="Pfam" id="PF00211">
    <property type="entry name" value="Guanylate_cyc"/>
    <property type="match status" value="2"/>
</dbReference>
<keyword evidence="4" id="KW-1133">Transmembrane helix</keyword>
<dbReference type="Gene3D" id="3.30.70.1230">
    <property type="entry name" value="Nucleotide cyclase"/>
    <property type="match status" value="1"/>
</dbReference>
<dbReference type="GO" id="GO:0005886">
    <property type="term" value="C:plasma membrane"/>
    <property type="evidence" value="ECO:0007669"/>
    <property type="project" value="TreeGrafter"/>
</dbReference>
<keyword evidence="6" id="KW-0456">Lyase</keyword>
<dbReference type="Proteomes" id="UP000193642">
    <property type="component" value="Unassembled WGS sequence"/>
</dbReference>
<evidence type="ECO:0000256" key="5">
    <source>
        <dbReference type="ARBA" id="ARBA00023136"/>
    </source>
</evidence>
<dbReference type="PANTHER" id="PTHR11920">
    <property type="entry name" value="GUANYLYL CYCLASE"/>
    <property type="match status" value="1"/>
</dbReference>
<evidence type="ECO:0000256" key="6">
    <source>
        <dbReference type="ARBA" id="ARBA00023239"/>
    </source>
</evidence>
<feature type="region of interest" description="Disordered" evidence="8">
    <location>
        <begin position="1"/>
        <end position="56"/>
    </location>
</feature>
<dbReference type="SMART" id="SM00044">
    <property type="entry name" value="CYCc"/>
    <property type="match status" value="1"/>
</dbReference>
<dbReference type="GO" id="GO:0007168">
    <property type="term" value="P:receptor guanylyl cyclase signaling pathway"/>
    <property type="evidence" value="ECO:0007669"/>
    <property type="project" value="TreeGrafter"/>
</dbReference>
<evidence type="ECO:0000256" key="8">
    <source>
        <dbReference type="SAM" id="MobiDB-lite"/>
    </source>
</evidence>
<keyword evidence="11" id="KW-1185">Reference proteome</keyword>
<sequence>MDETQSESDCASESNGSSAGRESNSSLNEETSDTDKAKMLETEKNSALNKATQVLSEQEKEITALTDNGNERLKTLVIHHKKVLSEMKQLQRTALSVKAKEHRRKISDLLKEHEDEIEQIKVEQAATMQELLQTHLESEEMRADTAVSQNLLGMMLPGHIMEQIETGIVPGPEQFNCVTVFFTDIYDFKKLVGWVSPVKILQLLNVLYTKFDEIIYKYANLYKVETVSDTYMVAGGINSNYDKTEQEIADCAMQALACSIELQRFVRSMDFSDIVGQYPIKLRIGIHSGPINAVRILCHCLRFSTLFLMSIFKGLIGTKMSRYCLFGDVINTASRMCTTGEASKIQVSTSVIEKIGTDDTYEFDERGQIEVKGKGRMTTYWLLS</sequence>
<evidence type="ECO:0000259" key="9">
    <source>
        <dbReference type="PROSITE" id="PS50125"/>
    </source>
</evidence>
<dbReference type="OrthoDB" id="60033at2759"/>
<keyword evidence="3" id="KW-0547">Nucleotide-binding</keyword>
<protein>
    <submittedName>
        <fullName evidence="10">Adenylyl cyclase</fullName>
    </submittedName>
</protein>
<feature type="coiled-coil region" evidence="7">
    <location>
        <begin position="99"/>
        <end position="130"/>
    </location>
</feature>
<dbReference type="GO" id="GO:0004016">
    <property type="term" value="F:adenylate cyclase activity"/>
    <property type="evidence" value="ECO:0007669"/>
    <property type="project" value="TreeGrafter"/>
</dbReference>
<accession>A0A1Y2CEK9</accession>
<evidence type="ECO:0000256" key="2">
    <source>
        <dbReference type="ARBA" id="ARBA00022692"/>
    </source>
</evidence>
<evidence type="ECO:0000256" key="4">
    <source>
        <dbReference type="ARBA" id="ARBA00022989"/>
    </source>
</evidence>
<dbReference type="GO" id="GO:0004383">
    <property type="term" value="F:guanylate cyclase activity"/>
    <property type="evidence" value="ECO:0007669"/>
    <property type="project" value="TreeGrafter"/>
</dbReference>